<dbReference type="GeneID" id="66553777"/>
<dbReference type="Proteomes" id="UP000596329">
    <property type="component" value="Chromosome"/>
</dbReference>
<dbReference type="GO" id="GO:0008168">
    <property type="term" value="F:methyltransferase activity"/>
    <property type="evidence" value="ECO:0007669"/>
    <property type="project" value="UniProtKB-KW"/>
</dbReference>
<dbReference type="KEGG" id="fpw:IA04_00690"/>
<dbReference type="EMBL" id="CP059075">
    <property type="protein sequence ID" value="QRE04401.1"/>
    <property type="molecule type" value="Genomic_DNA"/>
</dbReference>
<keyword evidence="1 5" id="KW-0489">Methyltransferase</keyword>
<dbReference type="InterPro" id="IPR001737">
    <property type="entry name" value="KsgA/Erm"/>
</dbReference>
<dbReference type="RefSeq" id="WP_011962328.1">
    <property type="nucleotide sequence ID" value="NZ_BCNG01000003.1"/>
</dbReference>
<dbReference type="AlphaFoldDB" id="A0A076NWK0"/>
<dbReference type="InterPro" id="IPR029063">
    <property type="entry name" value="SAM-dependent_MTases_sf"/>
</dbReference>
<protein>
    <submittedName>
        <fullName evidence="5">Methyltransferase</fullName>
    </submittedName>
</protein>
<evidence type="ECO:0000256" key="3">
    <source>
        <dbReference type="ARBA" id="ARBA00022691"/>
    </source>
</evidence>
<dbReference type="KEGG" id="fpk:IA06_00690"/>
<gene>
    <name evidence="5" type="ORF">H0H26_02010</name>
</gene>
<evidence type="ECO:0000256" key="1">
    <source>
        <dbReference type="ARBA" id="ARBA00022603"/>
    </source>
</evidence>
<dbReference type="CDD" id="cd02440">
    <property type="entry name" value="AdoMet_MTases"/>
    <property type="match status" value="1"/>
</dbReference>
<keyword evidence="2 5" id="KW-0808">Transferase</keyword>
<keyword evidence="3" id="KW-0949">S-adenosyl-L-methionine</keyword>
<proteinExistence type="predicted"/>
<dbReference type="SUPFAM" id="SSF53335">
    <property type="entry name" value="S-adenosyl-L-methionine-dependent methyltransferases"/>
    <property type="match status" value="1"/>
</dbReference>
<dbReference type="GO" id="GO:0032259">
    <property type="term" value="P:methylation"/>
    <property type="evidence" value="ECO:0007669"/>
    <property type="project" value="UniProtKB-KW"/>
</dbReference>
<dbReference type="KEGG" id="fpc:FPSM_00166"/>
<evidence type="ECO:0000256" key="4">
    <source>
        <dbReference type="ARBA" id="ARBA00022884"/>
    </source>
</evidence>
<dbReference type="KEGG" id="fpq:IB65_00685"/>
<organism evidence="5 6">
    <name type="scientific">Flavobacterium psychrophilum</name>
    <dbReference type="NCBI Taxonomy" id="96345"/>
    <lineage>
        <taxon>Bacteria</taxon>
        <taxon>Pseudomonadati</taxon>
        <taxon>Bacteroidota</taxon>
        <taxon>Flavobacteriia</taxon>
        <taxon>Flavobacteriales</taxon>
        <taxon>Flavobacteriaceae</taxon>
        <taxon>Flavobacterium</taxon>
    </lineage>
</organism>
<dbReference type="KEGG" id="fpv:IA03_00690"/>
<dbReference type="GO" id="GO:0003723">
    <property type="term" value="F:RNA binding"/>
    <property type="evidence" value="ECO:0007669"/>
    <property type="project" value="UniProtKB-KW"/>
</dbReference>
<name>A0A076NWK0_FLAPS</name>
<dbReference type="OMA" id="RIWMNLP"/>
<evidence type="ECO:0000256" key="2">
    <source>
        <dbReference type="ARBA" id="ARBA00022679"/>
    </source>
</evidence>
<evidence type="ECO:0000313" key="6">
    <source>
        <dbReference type="Proteomes" id="UP000596329"/>
    </source>
</evidence>
<sequence length="183" mass="20662">MSKKKFISEVFKSGGTIGALSPSSSFLAKKMLKPIHFDTANCIVEFGAGTGIFTHKLLEKMNPNALLLAFEINTAFYEELIKIKDKRLVVINDSAEKIEHYLKVNHKEKADYIISSLPFAMIPDEVVEGILKNSFKVLSEKGKYIQFQYSLNALSKLKSLYRKVKINFTFLNLPPAFVFDCGK</sequence>
<dbReference type="Gene3D" id="3.40.50.150">
    <property type="entry name" value="Vaccinia Virus protein VP39"/>
    <property type="match status" value="1"/>
</dbReference>
<keyword evidence="4" id="KW-0694">RNA-binding</keyword>
<accession>A0A076NWK0</accession>
<evidence type="ECO:0000313" key="5">
    <source>
        <dbReference type="EMBL" id="QRE04401.1"/>
    </source>
</evidence>
<dbReference type="Pfam" id="PF00398">
    <property type="entry name" value="RrnaAD"/>
    <property type="match status" value="1"/>
</dbReference>
<reference evidence="5 6" key="1">
    <citation type="submission" date="2020-07" db="EMBL/GenBank/DDBJ databases">
        <title>Genomic characterization of Flavobacterium psychrophilum strains.</title>
        <authorList>
            <person name="Castillo D."/>
            <person name="Jorgensen J."/>
            <person name="Middelboe M."/>
        </authorList>
    </citation>
    <scope>NUCLEOTIDE SEQUENCE [LARGE SCALE GENOMIC DNA]</scope>
    <source>
        <strain evidence="5 6">FPS-R7</strain>
    </source>
</reference>